<keyword evidence="8" id="KW-1185">Reference proteome</keyword>
<accession>A0A9Q0FDF8</accession>
<dbReference type="Gene3D" id="2.130.10.10">
    <property type="entry name" value="YVTN repeat-like/Quinoprotein amine dehydrogenase"/>
    <property type="match status" value="3"/>
</dbReference>
<proteinExistence type="predicted"/>
<dbReference type="InterPro" id="IPR051179">
    <property type="entry name" value="WD_repeat_multifunction"/>
</dbReference>
<dbReference type="AlphaFoldDB" id="A0A9Q0FDF8"/>
<gene>
    <name evidence="7" type="ORF">Tsubulata_012007</name>
</gene>
<reference evidence="7" key="1">
    <citation type="submission" date="2022-02" db="EMBL/GenBank/DDBJ databases">
        <authorList>
            <person name="Henning P.M."/>
            <person name="McCubbin A.G."/>
            <person name="Shore J.S."/>
        </authorList>
    </citation>
    <scope>NUCLEOTIDE SEQUENCE</scope>
    <source>
        <strain evidence="7">F60SS</strain>
        <tissue evidence="7">Leaves</tissue>
    </source>
</reference>
<dbReference type="InterPro" id="IPR015943">
    <property type="entry name" value="WD40/YVTN_repeat-like_dom_sf"/>
</dbReference>
<dbReference type="InterPro" id="IPR036322">
    <property type="entry name" value="WD40_repeat_dom_sf"/>
</dbReference>
<dbReference type="PROSITE" id="PS00678">
    <property type="entry name" value="WD_REPEATS_1"/>
    <property type="match status" value="1"/>
</dbReference>
<dbReference type="SMART" id="SM00320">
    <property type="entry name" value="WD40"/>
    <property type="match status" value="8"/>
</dbReference>
<dbReference type="OrthoDB" id="10261640at2759"/>
<sequence>MKGKRGFFLDDYDSFDEYILGDEDLPDADDDDKASLCSDEEDYSDDDDYLRGSDDEFLEEAPEDDSVHVFTGHTEEEEEDELYAIACSPTDNTLVATGGSDEKGILWRIGPGDPVVELRHQDSVSCLAFSNDGQLLASGGLDASVRIWDAAGNHKHDLKGNRGASEFEIEWVRWHPRGHLVLAGSCDSDCTARLWNADTGVLLNTFCGHSGAVTCGDFTPDGKTICTGSTDATQRIWNPVTGETVHLFGGDSYHAYGLTCLAISSDSTLAITGAMDGSVNAVNITTGKASSPVHVSFLIEFVLYVWWVQVVSSLSAHSDSIRCIGLASRFPWAATGSKDRKLTIWDLQHLSPRSSCMHEAGVRCVAWFGVSGYLATGCSNGKILLWDGRSGEHIRTLTGHTGCIQSLSVSANEDFLVSASYDGTARVFQISEFK</sequence>
<dbReference type="GO" id="GO:0005737">
    <property type="term" value="C:cytoplasm"/>
    <property type="evidence" value="ECO:0007669"/>
    <property type="project" value="UniProtKB-SubCell"/>
</dbReference>
<dbReference type="PANTHER" id="PTHR19857:SF8">
    <property type="entry name" value="ANGIO-ASSOCIATED MIGRATORY CELL PROTEIN"/>
    <property type="match status" value="1"/>
</dbReference>
<evidence type="ECO:0008006" key="9">
    <source>
        <dbReference type="Google" id="ProtNLM"/>
    </source>
</evidence>
<feature type="region of interest" description="Disordered" evidence="6">
    <location>
        <begin position="21"/>
        <end position="52"/>
    </location>
</feature>
<evidence type="ECO:0000313" key="8">
    <source>
        <dbReference type="Proteomes" id="UP001141552"/>
    </source>
</evidence>
<feature type="repeat" description="WD" evidence="5">
    <location>
        <begin position="117"/>
        <end position="149"/>
    </location>
</feature>
<comment type="caution">
    <text evidence="7">The sequence shown here is derived from an EMBL/GenBank/DDBJ whole genome shotgun (WGS) entry which is preliminary data.</text>
</comment>
<dbReference type="FunFam" id="2.130.10.10:FF:000074">
    <property type="entry name" value="Angio-associated migratory cell protein-like protein"/>
    <property type="match status" value="1"/>
</dbReference>
<feature type="repeat" description="WD" evidence="5">
    <location>
        <begin position="314"/>
        <end position="355"/>
    </location>
</feature>
<evidence type="ECO:0000256" key="5">
    <source>
        <dbReference type="PROSITE-ProRule" id="PRU00221"/>
    </source>
</evidence>
<feature type="repeat" description="WD" evidence="5">
    <location>
        <begin position="206"/>
        <end position="247"/>
    </location>
</feature>
<reference evidence="7" key="2">
    <citation type="journal article" date="2023" name="Plants (Basel)">
        <title>Annotation of the Turnera subulata (Passifloraceae) Draft Genome Reveals the S-Locus Evolved after the Divergence of Turneroideae from Passifloroideae in a Stepwise Manner.</title>
        <authorList>
            <person name="Henning P.M."/>
            <person name="Roalson E.H."/>
            <person name="Mir W."/>
            <person name="McCubbin A.G."/>
            <person name="Shore J.S."/>
        </authorList>
    </citation>
    <scope>NUCLEOTIDE SEQUENCE</scope>
    <source>
        <strain evidence="7">F60SS</strain>
    </source>
</reference>
<dbReference type="InterPro" id="IPR020472">
    <property type="entry name" value="WD40_PAC1"/>
</dbReference>
<evidence type="ECO:0000256" key="6">
    <source>
        <dbReference type="SAM" id="MobiDB-lite"/>
    </source>
</evidence>
<evidence type="ECO:0000313" key="7">
    <source>
        <dbReference type="EMBL" id="KAJ4828321.1"/>
    </source>
</evidence>
<protein>
    <recommendedName>
        <fullName evidence="9">Anaphase-promoting complex subunit 4 WD40 domain-containing protein</fullName>
    </recommendedName>
</protein>
<evidence type="ECO:0000256" key="1">
    <source>
        <dbReference type="ARBA" id="ARBA00004496"/>
    </source>
</evidence>
<comment type="subcellular location">
    <subcellularLocation>
        <location evidence="1">Cytoplasm</location>
    </subcellularLocation>
</comment>
<dbReference type="InterPro" id="IPR001680">
    <property type="entry name" value="WD40_rpt"/>
</dbReference>
<keyword evidence="2" id="KW-0963">Cytoplasm</keyword>
<dbReference type="PROSITE" id="PS50082">
    <property type="entry name" value="WD_REPEATS_2"/>
    <property type="match status" value="5"/>
</dbReference>
<keyword evidence="3 5" id="KW-0853">WD repeat</keyword>
<dbReference type="CDD" id="cd00200">
    <property type="entry name" value="WD40"/>
    <property type="match status" value="1"/>
</dbReference>
<dbReference type="Proteomes" id="UP001141552">
    <property type="component" value="Unassembled WGS sequence"/>
</dbReference>
<dbReference type="EMBL" id="JAKUCV010006207">
    <property type="protein sequence ID" value="KAJ4828321.1"/>
    <property type="molecule type" value="Genomic_DNA"/>
</dbReference>
<feature type="repeat" description="WD" evidence="5">
    <location>
        <begin position="355"/>
        <end position="396"/>
    </location>
</feature>
<keyword evidence="4" id="KW-0677">Repeat</keyword>
<organism evidence="7 8">
    <name type="scientific">Turnera subulata</name>
    <dbReference type="NCBI Taxonomy" id="218843"/>
    <lineage>
        <taxon>Eukaryota</taxon>
        <taxon>Viridiplantae</taxon>
        <taxon>Streptophyta</taxon>
        <taxon>Embryophyta</taxon>
        <taxon>Tracheophyta</taxon>
        <taxon>Spermatophyta</taxon>
        <taxon>Magnoliopsida</taxon>
        <taxon>eudicotyledons</taxon>
        <taxon>Gunneridae</taxon>
        <taxon>Pentapetalae</taxon>
        <taxon>rosids</taxon>
        <taxon>fabids</taxon>
        <taxon>Malpighiales</taxon>
        <taxon>Passifloraceae</taxon>
        <taxon>Turnera</taxon>
    </lineage>
</organism>
<dbReference type="PANTHER" id="PTHR19857">
    <property type="entry name" value="MITOCHONDRIAL DIVISION PROTEIN 1-RELATED"/>
    <property type="match status" value="1"/>
</dbReference>
<feature type="repeat" description="WD" evidence="5">
    <location>
        <begin position="397"/>
        <end position="434"/>
    </location>
</feature>
<dbReference type="PRINTS" id="PR00320">
    <property type="entry name" value="GPROTEINBRPT"/>
</dbReference>
<evidence type="ECO:0000256" key="3">
    <source>
        <dbReference type="ARBA" id="ARBA00022574"/>
    </source>
</evidence>
<evidence type="ECO:0000256" key="2">
    <source>
        <dbReference type="ARBA" id="ARBA00022490"/>
    </source>
</evidence>
<evidence type="ECO:0000256" key="4">
    <source>
        <dbReference type="ARBA" id="ARBA00022737"/>
    </source>
</evidence>
<dbReference type="InterPro" id="IPR019775">
    <property type="entry name" value="WD40_repeat_CS"/>
</dbReference>
<dbReference type="Pfam" id="PF00400">
    <property type="entry name" value="WD40"/>
    <property type="match status" value="8"/>
</dbReference>
<dbReference type="PROSITE" id="PS50294">
    <property type="entry name" value="WD_REPEATS_REGION"/>
    <property type="match status" value="4"/>
</dbReference>
<feature type="compositionally biased region" description="Acidic residues" evidence="6">
    <location>
        <begin position="21"/>
        <end position="48"/>
    </location>
</feature>
<name>A0A9Q0FDF8_9ROSI</name>
<dbReference type="SUPFAM" id="SSF50978">
    <property type="entry name" value="WD40 repeat-like"/>
    <property type="match status" value="1"/>
</dbReference>